<evidence type="ECO:0000313" key="1">
    <source>
        <dbReference type="EMBL" id="CAB3724790.1"/>
    </source>
</evidence>
<protein>
    <recommendedName>
        <fullName evidence="3">WbqC-like protein family protein</fullName>
    </recommendedName>
</protein>
<name>A0ABM8L1S8_9BURK</name>
<organism evidence="1 2">
    <name type="scientific">Achromobacter piechaudii</name>
    <dbReference type="NCBI Taxonomy" id="72556"/>
    <lineage>
        <taxon>Bacteria</taxon>
        <taxon>Pseudomonadati</taxon>
        <taxon>Pseudomonadota</taxon>
        <taxon>Betaproteobacteria</taxon>
        <taxon>Burkholderiales</taxon>
        <taxon>Alcaligenaceae</taxon>
        <taxon>Achromobacter</taxon>
    </lineage>
</organism>
<evidence type="ECO:0000313" key="2">
    <source>
        <dbReference type="Proteomes" id="UP000494116"/>
    </source>
</evidence>
<comment type="caution">
    <text evidence="1">The sequence shown here is derived from an EMBL/GenBank/DDBJ whole genome shotgun (WGS) entry which is preliminary data.</text>
</comment>
<sequence>MIGAQTHRRLCIVVSQPMFFPWVGLLEQIKQADVFVHYDDVQFARGFFNRVQIKTRSGISWLTAPLAGQRRGQLINEVEIDYRSDWRRSHISQLNQAYMDAPFRADMLAVVDSVYAVQHHTLAHLAQASIDALVAYFPAIGSGTTFLTASALNVPGASTQRLIDLCRALQGATYLTGHGARHYLDHAAFEANGIDVSYMGYGCTEYPQLHGEFTPYVSPLDLIANRGPQGIADIGGQPVPWRTFLAQSAAAETNP</sequence>
<keyword evidence="2" id="KW-1185">Reference proteome</keyword>
<accession>A0ABM8L1S8</accession>
<proteinExistence type="predicted"/>
<dbReference type="Proteomes" id="UP000494116">
    <property type="component" value="Unassembled WGS sequence"/>
</dbReference>
<evidence type="ECO:0008006" key="3">
    <source>
        <dbReference type="Google" id="ProtNLM"/>
    </source>
</evidence>
<dbReference type="Pfam" id="PF08889">
    <property type="entry name" value="WbqC"/>
    <property type="match status" value="1"/>
</dbReference>
<dbReference type="EMBL" id="CADIJS010000004">
    <property type="protein sequence ID" value="CAB3724790.1"/>
    <property type="molecule type" value="Genomic_DNA"/>
</dbReference>
<gene>
    <name evidence="1" type="ORF">LMG1873_04260</name>
</gene>
<reference evidence="1 2" key="1">
    <citation type="submission" date="2020-04" db="EMBL/GenBank/DDBJ databases">
        <authorList>
            <person name="De Canck E."/>
        </authorList>
    </citation>
    <scope>NUCLEOTIDE SEQUENCE [LARGE SCALE GENOMIC DNA]</scope>
    <source>
        <strain evidence="1 2">LMG 1873</strain>
    </source>
</reference>
<dbReference type="InterPro" id="IPR014985">
    <property type="entry name" value="WbqC"/>
</dbReference>